<evidence type="ECO:0000256" key="5">
    <source>
        <dbReference type="ARBA" id="ARBA00022679"/>
    </source>
</evidence>
<evidence type="ECO:0000256" key="6">
    <source>
        <dbReference type="ARBA" id="ARBA00022741"/>
    </source>
</evidence>
<dbReference type="GO" id="GO:0016020">
    <property type="term" value="C:membrane"/>
    <property type="evidence" value="ECO:0007669"/>
    <property type="project" value="UniProtKB-SubCell"/>
</dbReference>
<evidence type="ECO:0000256" key="1">
    <source>
        <dbReference type="ARBA" id="ARBA00000085"/>
    </source>
</evidence>
<feature type="transmembrane region" description="Helical" evidence="10">
    <location>
        <begin position="154"/>
        <end position="173"/>
    </location>
</feature>
<dbReference type="GO" id="GO:0000155">
    <property type="term" value="F:phosphorelay sensor kinase activity"/>
    <property type="evidence" value="ECO:0007669"/>
    <property type="project" value="InterPro"/>
</dbReference>
<dbReference type="Pfam" id="PF00672">
    <property type="entry name" value="HAMP"/>
    <property type="match status" value="1"/>
</dbReference>
<feature type="domain" description="Histidine kinase" evidence="11">
    <location>
        <begin position="249"/>
        <end position="442"/>
    </location>
</feature>
<keyword evidence="10" id="KW-0472">Membrane</keyword>
<name>A1K9T2_AZOSB</name>
<keyword evidence="14" id="KW-1185">Reference proteome</keyword>
<evidence type="ECO:0000259" key="12">
    <source>
        <dbReference type="PROSITE" id="PS50885"/>
    </source>
</evidence>
<keyword evidence="6" id="KW-0547">Nucleotide-binding</keyword>
<comment type="catalytic activity">
    <reaction evidence="1">
        <text>ATP + protein L-histidine = ADP + protein N-phospho-L-histidine.</text>
        <dbReference type="EC" id="2.7.13.3"/>
    </reaction>
</comment>
<evidence type="ECO:0000259" key="11">
    <source>
        <dbReference type="PROSITE" id="PS50109"/>
    </source>
</evidence>
<dbReference type="GO" id="GO:0046983">
    <property type="term" value="F:protein dimerization activity"/>
    <property type="evidence" value="ECO:0007669"/>
    <property type="project" value="InterPro"/>
</dbReference>
<dbReference type="HOGENOM" id="CLU_045360_1_0_4"/>
<dbReference type="InterPro" id="IPR003594">
    <property type="entry name" value="HATPase_dom"/>
</dbReference>
<dbReference type="STRING" id="62928.azo2971"/>
<dbReference type="PROSITE" id="PS50109">
    <property type="entry name" value="HIS_KIN"/>
    <property type="match status" value="1"/>
</dbReference>
<evidence type="ECO:0000256" key="3">
    <source>
        <dbReference type="ARBA" id="ARBA00012438"/>
    </source>
</evidence>
<dbReference type="GO" id="GO:0005524">
    <property type="term" value="F:ATP binding"/>
    <property type="evidence" value="ECO:0007669"/>
    <property type="project" value="UniProtKB-KW"/>
</dbReference>
<keyword evidence="10" id="KW-1133">Transmembrane helix</keyword>
<evidence type="ECO:0000256" key="8">
    <source>
        <dbReference type="ARBA" id="ARBA00022840"/>
    </source>
</evidence>
<evidence type="ECO:0000313" key="14">
    <source>
        <dbReference type="Proteomes" id="UP000002588"/>
    </source>
</evidence>
<dbReference type="Gene3D" id="1.20.5.1930">
    <property type="match status" value="1"/>
</dbReference>
<dbReference type="Gene3D" id="6.10.340.10">
    <property type="match status" value="1"/>
</dbReference>
<dbReference type="InterPro" id="IPR050482">
    <property type="entry name" value="Sensor_HK_TwoCompSys"/>
</dbReference>
<feature type="domain" description="HAMP" evidence="12">
    <location>
        <begin position="174"/>
        <end position="226"/>
    </location>
</feature>
<dbReference type="InterPro" id="IPR005467">
    <property type="entry name" value="His_kinase_dom"/>
</dbReference>
<dbReference type="AlphaFoldDB" id="A1K9T2"/>
<feature type="transmembrane region" description="Helical" evidence="10">
    <location>
        <begin position="12"/>
        <end position="34"/>
    </location>
</feature>
<dbReference type="InterPro" id="IPR011712">
    <property type="entry name" value="Sig_transdc_His_kin_sub3_dim/P"/>
</dbReference>
<gene>
    <name evidence="13" type="ordered locus">azo2971</name>
</gene>
<dbReference type="Pfam" id="PF07730">
    <property type="entry name" value="HisKA_3"/>
    <property type="match status" value="1"/>
</dbReference>
<dbReference type="SUPFAM" id="SSF55874">
    <property type="entry name" value="ATPase domain of HSP90 chaperone/DNA topoisomerase II/histidine kinase"/>
    <property type="match status" value="1"/>
</dbReference>
<keyword evidence="5" id="KW-0808">Transferase</keyword>
<dbReference type="SMART" id="SM00304">
    <property type="entry name" value="HAMP"/>
    <property type="match status" value="1"/>
</dbReference>
<reference evidence="13 14" key="1">
    <citation type="journal article" date="2006" name="Nat. Biotechnol.">
        <title>Complete genome of the mutualistic, N2-fixing grass endophyte Azoarcus sp. strain BH72.</title>
        <authorList>
            <person name="Krause A."/>
            <person name="Ramakumar A."/>
            <person name="Bartels D."/>
            <person name="Battistoni F."/>
            <person name="Bekel T."/>
            <person name="Boch J."/>
            <person name="Boehm M."/>
            <person name="Friedrich F."/>
            <person name="Hurek T."/>
            <person name="Krause L."/>
            <person name="Linke B."/>
            <person name="McHardy A.C."/>
            <person name="Sarkar A."/>
            <person name="Schneiker S."/>
            <person name="Syed A.A."/>
            <person name="Thauer R."/>
            <person name="Vorhoelter F.-J."/>
            <person name="Weidner S."/>
            <person name="Puehler A."/>
            <person name="Reinhold-Hurek B."/>
            <person name="Kaiser O."/>
            <person name="Goesmann A."/>
        </authorList>
    </citation>
    <scope>NUCLEOTIDE SEQUENCE [LARGE SCALE GENOMIC DNA]</scope>
    <source>
        <strain evidence="13 14">BH72</strain>
    </source>
</reference>
<dbReference type="Pfam" id="PF02518">
    <property type="entry name" value="HATPase_c"/>
    <property type="match status" value="1"/>
</dbReference>
<dbReference type="InterPro" id="IPR036890">
    <property type="entry name" value="HATPase_C_sf"/>
</dbReference>
<keyword evidence="4" id="KW-0597">Phosphoprotein</keyword>
<keyword evidence="7 13" id="KW-0418">Kinase</keyword>
<dbReference type="Gene3D" id="3.30.565.10">
    <property type="entry name" value="Histidine kinase-like ATPase, C-terminal domain"/>
    <property type="match status" value="1"/>
</dbReference>
<dbReference type="CDD" id="cd16917">
    <property type="entry name" value="HATPase_UhpB-NarQ-NarX-like"/>
    <property type="match status" value="1"/>
</dbReference>
<dbReference type="eggNOG" id="COG4585">
    <property type="taxonomic scope" value="Bacteria"/>
</dbReference>
<organism evidence="13 14">
    <name type="scientific">Azoarcus sp. (strain BH72)</name>
    <dbReference type="NCBI Taxonomy" id="418699"/>
    <lineage>
        <taxon>Bacteria</taxon>
        <taxon>Pseudomonadati</taxon>
        <taxon>Pseudomonadota</taxon>
        <taxon>Betaproteobacteria</taxon>
        <taxon>Rhodocyclales</taxon>
        <taxon>Zoogloeaceae</taxon>
        <taxon>Azoarcus</taxon>
    </lineage>
</organism>
<dbReference type="PROSITE" id="PS50885">
    <property type="entry name" value="HAMP"/>
    <property type="match status" value="1"/>
</dbReference>
<protein>
    <recommendedName>
        <fullName evidence="3">histidine kinase</fullName>
        <ecNumber evidence="3">2.7.13.3</ecNumber>
    </recommendedName>
</protein>
<dbReference type="InterPro" id="IPR003660">
    <property type="entry name" value="HAMP_dom"/>
</dbReference>
<evidence type="ECO:0000256" key="2">
    <source>
        <dbReference type="ARBA" id="ARBA00004370"/>
    </source>
</evidence>
<accession>A1K9T2</accession>
<dbReference type="EC" id="2.7.13.3" evidence="3"/>
<evidence type="ECO:0000313" key="13">
    <source>
        <dbReference type="EMBL" id="CAL95587.1"/>
    </source>
</evidence>
<comment type="subcellular location">
    <subcellularLocation>
        <location evidence="2">Membrane</location>
    </subcellularLocation>
</comment>
<evidence type="ECO:0000256" key="10">
    <source>
        <dbReference type="SAM" id="Phobius"/>
    </source>
</evidence>
<dbReference type="EMBL" id="AM406670">
    <property type="protein sequence ID" value="CAL95587.1"/>
    <property type="molecule type" value="Genomic_DNA"/>
</dbReference>
<proteinExistence type="predicted"/>
<evidence type="ECO:0000256" key="4">
    <source>
        <dbReference type="ARBA" id="ARBA00022553"/>
    </source>
</evidence>
<evidence type="ECO:0000256" key="7">
    <source>
        <dbReference type="ARBA" id="ARBA00022777"/>
    </source>
</evidence>
<dbReference type="Proteomes" id="UP000002588">
    <property type="component" value="Chromosome"/>
</dbReference>
<keyword evidence="9" id="KW-0902">Two-component regulatory system</keyword>
<keyword evidence="8" id="KW-0067">ATP-binding</keyword>
<keyword evidence="10" id="KW-0812">Transmembrane</keyword>
<dbReference type="KEGG" id="azo:azo2971"/>
<dbReference type="PANTHER" id="PTHR24421">
    <property type="entry name" value="NITRATE/NITRITE SENSOR PROTEIN NARX-RELATED"/>
    <property type="match status" value="1"/>
</dbReference>
<dbReference type="PANTHER" id="PTHR24421:SF10">
    <property type="entry name" value="NITRATE_NITRITE SENSOR PROTEIN NARQ"/>
    <property type="match status" value="1"/>
</dbReference>
<sequence length="448" mass="47498">MEAGVDLRVRLVVRLSGFALALLAGACLVVGLNLRQDVAEEMAASARLADLMLAIGQTQPAESIAGLIAAGELRHVQVTLDRSVLEQSPAQPPVPAPTSGADAVLLALFGWLLPSQADAAVRRIELAGGDGAALLIRAEPLSELREILRDAARLLGLLLLFAAGTVLAAWHAADRALRPVRALEDSLARLARGDTQTALPSFQLKEFRRIAGAIERLADSLAQSRAAERRLGRCLMEVQETERRELARELHDEFGQSLTAIGAAAAFVERHAAAAEPAQLAECARDIRGESGRMSAQVRGLLRQLRPHGLEGLGMLDALRELIAGWHQRLPGVALEVALPARLPALSAEAGLALYRTVQEALTNVLRHAAASRVDIALAADGNGLLLRVADDGCGRAAEVMRRAGGGLLGMRERAAMAGGEFRLEDRPGGGLVTLLRLTTMNGKEAPR</sequence>
<evidence type="ECO:0000256" key="9">
    <source>
        <dbReference type="ARBA" id="ARBA00023012"/>
    </source>
</evidence>